<organism evidence="2 3">
    <name type="scientific">Phytophthora fragariaefolia</name>
    <dbReference type="NCBI Taxonomy" id="1490495"/>
    <lineage>
        <taxon>Eukaryota</taxon>
        <taxon>Sar</taxon>
        <taxon>Stramenopiles</taxon>
        <taxon>Oomycota</taxon>
        <taxon>Peronosporomycetes</taxon>
        <taxon>Peronosporales</taxon>
        <taxon>Peronosporaceae</taxon>
        <taxon>Phytophthora</taxon>
    </lineage>
</organism>
<evidence type="ECO:0000256" key="1">
    <source>
        <dbReference type="SAM" id="MobiDB-lite"/>
    </source>
</evidence>
<proteinExistence type="predicted"/>
<evidence type="ECO:0000313" key="2">
    <source>
        <dbReference type="EMBL" id="GMF41507.1"/>
    </source>
</evidence>
<keyword evidence="3" id="KW-1185">Reference proteome</keyword>
<feature type="compositionally biased region" description="Polar residues" evidence="1">
    <location>
        <begin position="79"/>
        <end position="90"/>
    </location>
</feature>
<feature type="region of interest" description="Disordered" evidence="1">
    <location>
        <begin position="66"/>
        <end position="174"/>
    </location>
</feature>
<gene>
    <name evidence="2" type="ORF">Pfra01_001318400</name>
</gene>
<comment type="caution">
    <text evidence="2">The sequence shown here is derived from an EMBL/GenBank/DDBJ whole genome shotgun (WGS) entry which is preliminary data.</text>
</comment>
<protein>
    <submittedName>
        <fullName evidence="2">Unnamed protein product</fullName>
    </submittedName>
</protein>
<feature type="compositionally biased region" description="Acidic residues" evidence="1">
    <location>
        <begin position="145"/>
        <end position="174"/>
    </location>
</feature>
<reference evidence="2" key="1">
    <citation type="submission" date="2023-04" db="EMBL/GenBank/DDBJ databases">
        <title>Phytophthora fragariaefolia NBRC 109709.</title>
        <authorList>
            <person name="Ichikawa N."/>
            <person name="Sato H."/>
            <person name="Tonouchi N."/>
        </authorList>
    </citation>
    <scope>NUCLEOTIDE SEQUENCE</scope>
    <source>
        <strain evidence="2">NBRC 109709</strain>
    </source>
</reference>
<accession>A0A9W6XML9</accession>
<dbReference type="AlphaFoldDB" id="A0A9W6XML9"/>
<dbReference type="EMBL" id="BSXT01001342">
    <property type="protein sequence ID" value="GMF41507.1"/>
    <property type="molecule type" value="Genomic_DNA"/>
</dbReference>
<evidence type="ECO:0000313" key="3">
    <source>
        <dbReference type="Proteomes" id="UP001165121"/>
    </source>
</evidence>
<sequence>MRTASIVDAEKIPLKQQDAYVEGPWKGVQTLADITFMIEQVRPIKPHEELHVIGLLSTYAYQQELQPSSAPELPPPSDPEQQLSSVSSLRQDAPTDVEPDLASVDSQPLSPPPSRQQRRLRVTSPHVASRYFREATNPGLSSREELDDSNDEDWSTSAEEDEAVTTDSEGDDSAEEDISINLIDVNVNQTVTRLIKADNCERRCLRGKARELEYLVCSVSQMAKSEKLTSVYSMLGVLMQTDTVQRRCGTGEREKFNYYLPFVGAVCRPSFGPPRLLDTESNGNGRCGIP</sequence>
<name>A0A9W6XML9_9STRA</name>
<dbReference type="Proteomes" id="UP001165121">
    <property type="component" value="Unassembled WGS sequence"/>
</dbReference>